<comment type="caution">
    <text evidence="2">The sequence shown here is derived from an EMBL/GenBank/DDBJ whole genome shotgun (WGS) entry which is preliminary data.</text>
</comment>
<evidence type="ECO:0000256" key="1">
    <source>
        <dbReference type="SAM" id="MobiDB-lite"/>
    </source>
</evidence>
<organism evidence="2 3">
    <name type="scientific">Streptomyces bottropensis</name>
    <dbReference type="NCBI Taxonomy" id="42235"/>
    <lineage>
        <taxon>Bacteria</taxon>
        <taxon>Bacillati</taxon>
        <taxon>Actinomycetota</taxon>
        <taxon>Actinomycetes</taxon>
        <taxon>Kitasatosporales</taxon>
        <taxon>Streptomycetaceae</taxon>
        <taxon>Streptomyces</taxon>
    </lineage>
</organism>
<dbReference type="Proteomes" id="UP001310290">
    <property type="component" value="Unassembled WGS sequence"/>
</dbReference>
<evidence type="ECO:0000313" key="2">
    <source>
        <dbReference type="EMBL" id="MEH0639759.1"/>
    </source>
</evidence>
<name>A0ABU8B1E0_9ACTN</name>
<accession>A0ABU8B1E0</accession>
<proteinExistence type="predicted"/>
<reference evidence="2" key="1">
    <citation type="submission" date="2023-04" db="EMBL/GenBank/DDBJ databases">
        <title>Genomic diversity of scab-causing Streptomyces spp. in the province of Quebec, Canada.</title>
        <authorList>
            <person name="Biessy A."/>
            <person name="Cadieux M."/>
            <person name="Ciotola M."/>
            <person name="Filion M."/>
        </authorList>
    </citation>
    <scope>NUCLEOTIDE SEQUENCE</scope>
    <source>
        <strain evidence="2">B21-115</strain>
    </source>
</reference>
<dbReference type="EMBL" id="JARULZ010000003">
    <property type="protein sequence ID" value="MEH0639759.1"/>
    <property type="molecule type" value="Genomic_DNA"/>
</dbReference>
<protein>
    <submittedName>
        <fullName evidence="2">Uncharacterized protein</fullName>
    </submittedName>
</protein>
<evidence type="ECO:0000313" key="3">
    <source>
        <dbReference type="Proteomes" id="UP001310290"/>
    </source>
</evidence>
<sequence>MSTLEFTGLDLDVPVGSKNRTVTLVNSEQEALPTDAGRTPADGHRLASDILDSGKLTAGLRRRPYETIGFAASAPTLPAEAVRRPYIGNIPAPTQKGLPK</sequence>
<feature type="region of interest" description="Disordered" evidence="1">
    <location>
        <begin position="27"/>
        <end position="46"/>
    </location>
</feature>
<dbReference type="RefSeq" id="WP_334662087.1">
    <property type="nucleotide sequence ID" value="NZ_JARULZ010000003.1"/>
</dbReference>
<gene>
    <name evidence="2" type="ORF">QBA35_42325</name>
</gene>
<keyword evidence="3" id="KW-1185">Reference proteome</keyword>